<evidence type="ECO:0000259" key="4">
    <source>
        <dbReference type="PROSITE" id="PS50222"/>
    </source>
</evidence>
<gene>
    <name evidence="5" type="ORF">Y1Q_0000798</name>
</gene>
<dbReference type="InterPro" id="IPR013787">
    <property type="entry name" value="S100_Ca-bd_sub"/>
</dbReference>
<protein>
    <submittedName>
        <fullName evidence="5">Protein S100-A7-like</fullName>
    </submittedName>
</protein>
<dbReference type="SUPFAM" id="SSF47473">
    <property type="entry name" value="EF-hand"/>
    <property type="match status" value="2"/>
</dbReference>
<comment type="caution">
    <text evidence="5">The sequence shown here is derived from an EMBL/GenBank/DDBJ whole genome shotgun (WGS) entry which is preliminary data.</text>
</comment>
<dbReference type="PANTHER" id="PTHR11639:SF77">
    <property type="entry name" value="PROTEIN S100-A12"/>
    <property type="match status" value="1"/>
</dbReference>
<dbReference type="AlphaFoldDB" id="A0A151PJ32"/>
<dbReference type="GO" id="GO:0005737">
    <property type="term" value="C:cytoplasm"/>
    <property type="evidence" value="ECO:0007669"/>
    <property type="project" value="TreeGrafter"/>
</dbReference>
<dbReference type="GO" id="GO:0048306">
    <property type="term" value="F:calcium-dependent protein binding"/>
    <property type="evidence" value="ECO:0007669"/>
    <property type="project" value="TreeGrafter"/>
</dbReference>
<evidence type="ECO:0000256" key="2">
    <source>
        <dbReference type="ARBA" id="ARBA00022737"/>
    </source>
</evidence>
<accession>A0A151PJ32</accession>
<proteinExistence type="predicted"/>
<dbReference type="SMART" id="SM01394">
    <property type="entry name" value="S_100"/>
    <property type="match status" value="2"/>
</dbReference>
<dbReference type="Gene3D" id="1.10.238.10">
    <property type="entry name" value="EF-hand"/>
    <property type="match status" value="2"/>
</dbReference>
<feature type="domain" description="EF-hand" evidence="4">
    <location>
        <begin position="170"/>
        <end position="205"/>
    </location>
</feature>
<dbReference type="GO" id="GO:0043542">
    <property type="term" value="P:endothelial cell migration"/>
    <property type="evidence" value="ECO:0007669"/>
    <property type="project" value="TreeGrafter"/>
</dbReference>
<dbReference type="EMBL" id="AKHW03000146">
    <property type="protein sequence ID" value="KYO48992.1"/>
    <property type="molecule type" value="Genomic_DNA"/>
</dbReference>
<dbReference type="Pfam" id="PF01023">
    <property type="entry name" value="S_100"/>
    <property type="match status" value="2"/>
</dbReference>
<dbReference type="GO" id="GO:0005509">
    <property type="term" value="F:calcium ion binding"/>
    <property type="evidence" value="ECO:0007669"/>
    <property type="project" value="InterPro"/>
</dbReference>
<reference evidence="5 6" key="1">
    <citation type="journal article" date="2012" name="Genome Biol.">
        <title>Sequencing three crocodilian genomes to illuminate the evolution of archosaurs and amniotes.</title>
        <authorList>
            <person name="St John J.A."/>
            <person name="Braun E.L."/>
            <person name="Isberg S.R."/>
            <person name="Miles L.G."/>
            <person name="Chong A.Y."/>
            <person name="Gongora J."/>
            <person name="Dalzell P."/>
            <person name="Moran C."/>
            <person name="Bed'hom B."/>
            <person name="Abzhanov A."/>
            <person name="Burgess S.C."/>
            <person name="Cooksey A.M."/>
            <person name="Castoe T.A."/>
            <person name="Crawford N.G."/>
            <person name="Densmore L.D."/>
            <person name="Drew J.C."/>
            <person name="Edwards S.V."/>
            <person name="Faircloth B.C."/>
            <person name="Fujita M.K."/>
            <person name="Greenwold M.J."/>
            <person name="Hoffmann F.G."/>
            <person name="Howard J.M."/>
            <person name="Iguchi T."/>
            <person name="Janes D.E."/>
            <person name="Khan S.Y."/>
            <person name="Kohno S."/>
            <person name="de Koning A.J."/>
            <person name="Lance S.L."/>
            <person name="McCarthy F.M."/>
            <person name="McCormack J.E."/>
            <person name="Merchant M.E."/>
            <person name="Peterson D.G."/>
            <person name="Pollock D.D."/>
            <person name="Pourmand N."/>
            <person name="Raney B.J."/>
            <person name="Roessler K.A."/>
            <person name="Sanford J.R."/>
            <person name="Sawyer R.H."/>
            <person name="Schmidt C.J."/>
            <person name="Triplett E.W."/>
            <person name="Tuberville T.D."/>
            <person name="Venegas-Anaya M."/>
            <person name="Howard J.T."/>
            <person name="Jarvis E.D."/>
            <person name="Guillette L.J.Jr."/>
            <person name="Glenn T.C."/>
            <person name="Green R.E."/>
            <person name="Ray D.A."/>
        </authorList>
    </citation>
    <scope>NUCLEOTIDE SEQUENCE [LARGE SCALE GENOMIC DNA]</scope>
    <source>
        <strain evidence="5">KSC_2009_1</strain>
    </source>
</reference>
<keyword evidence="3" id="KW-0106">Calcium</keyword>
<organism evidence="5 6">
    <name type="scientific">Alligator mississippiensis</name>
    <name type="common">American alligator</name>
    <dbReference type="NCBI Taxonomy" id="8496"/>
    <lineage>
        <taxon>Eukaryota</taxon>
        <taxon>Metazoa</taxon>
        <taxon>Chordata</taxon>
        <taxon>Craniata</taxon>
        <taxon>Vertebrata</taxon>
        <taxon>Euteleostomi</taxon>
        <taxon>Archelosauria</taxon>
        <taxon>Archosauria</taxon>
        <taxon>Crocodylia</taxon>
        <taxon>Alligatoridae</taxon>
        <taxon>Alligatorinae</taxon>
        <taxon>Alligator</taxon>
    </lineage>
</organism>
<dbReference type="PANTHER" id="PTHR11639">
    <property type="entry name" value="S100 CALCIUM-BINDING PROTEIN"/>
    <property type="match status" value="1"/>
</dbReference>
<dbReference type="PROSITE" id="PS50222">
    <property type="entry name" value="EF_HAND_2"/>
    <property type="match status" value="1"/>
</dbReference>
<dbReference type="GO" id="GO:0070062">
    <property type="term" value="C:extracellular exosome"/>
    <property type="evidence" value="ECO:0007669"/>
    <property type="project" value="TreeGrafter"/>
</dbReference>
<keyword evidence="6" id="KW-1185">Reference proteome</keyword>
<sequence>MEVSHAHMKPKTQLEKELQCIVDIYHQYSFRNPIDDYLQKGEFKKLLKEQAADFLRNTKPPKMTLEQYLELLFEKADKNHDGHIKFTEPRSPEHPAMSESPVTIPMPRPSPRPASECDPNCTLQTALELIVRIYHRYSSSVNRNDTLNQQELKLFLNREAPTFLEACDRDKPGYIKMLFRDTDMNQDRKLSFEEFTKILAMLTDDAHRISHRDDRCGPDQD</sequence>
<dbReference type="InterPro" id="IPR034325">
    <property type="entry name" value="S-100_dom"/>
</dbReference>
<evidence type="ECO:0000313" key="6">
    <source>
        <dbReference type="Proteomes" id="UP000050525"/>
    </source>
</evidence>
<dbReference type="STRING" id="8496.A0A151PJ32"/>
<evidence type="ECO:0000256" key="1">
    <source>
        <dbReference type="ARBA" id="ARBA00022723"/>
    </source>
</evidence>
<evidence type="ECO:0000313" key="5">
    <source>
        <dbReference type="EMBL" id="KYO48992.1"/>
    </source>
</evidence>
<dbReference type="Proteomes" id="UP000050525">
    <property type="component" value="Unassembled WGS sequence"/>
</dbReference>
<dbReference type="PROSITE" id="PS00018">
    <property type="entry name" value="EF_HAND_1"/>
    <property type="match status" value="1"/>
</dbReference>
<dbReference type="InterPro" id="IPR011992">
    <property type="entry name" value="EF-hand-dom_pair"/>
</dbReference>
<dbReference type="CDD" id="cd00213">
    <property type="entry name" value="S-100"/>
    <property type="match status" value="2"/>
</dbReference>
<keyword evidence="1" id="KW-0479">Metal-binding</keyword>
<evidence type="ECO:0000256" key="3">
    <source>
        <dbReference type="ARBA" id="ARBA00022837"/>
    </source>
</evidence>
<keyword evidence="2" id="KW-0677">Repeat</keyword>
<dbReference type="InterPro" id="IPR002048">
    <property type="entry name" value="EF_hand_dom"/>
</dbReference>
<dbReference type="GO" id="GO:0046914">
    <property type="term" value="F:transition metal ion binding"/>
    <property type="evidence" value="ECO:0007669"/>
    <property type="project" value="InterPro"/>
</dbReference>
<dbReference type="InterPro" id="IPR018247">
    <property type="entry name" value="EF_Hand_1_Ca_BS"/>
</dbReference>
<name>A0A151PJ32_ALLMI</name>